<dbReference type="EMBL" id="WWSC01000004">
    <property type="protein sequence ID" value="MZK40959.1"/>
    <property type="molecule type" value="Genomic_DNA"/>
</dbReference>
<evidence type="ECO:0000313" key="2">
    <source>
        <dbReference type="Proteomes" id="UP000472916"/>
    </source>
</evidence>
<organism evidence="1 2">
    <name type="scientific">Dorea longicatena</name>
    <dbReference type="NCBI Taxonomy" id="88431"/>
    <lineage>
        <taxon>Bacteria</taxon>
        <taxon>Bacillati</taxon>
        <taxon>Bacillota</taxon>
        <taxon>Clostridia</taxon>
        <taxon>Lachnospirales</taxon>
        <taxon>Lachnospiraceae</taxon>
        <taxon>Dorea</taxon>
    </lineage>
</organism>
<reference evidence="1 2" key="1">
    <citation type="journal article" date="2019" name="Nat. Med.">
        <title>A library of human gut bacterial isolates paired with longitudinal multiomics data enables mechanistic microbiome research.</title>
        <authorList>
            <person name="Poyet M."/>
            <person name="Groussin M."/>
            <person name="Gibbons S.M."/>
            <person name="Avila-Pacheco J."/>
            <person name="Jiang X."/>
            <person name="Kearney S.M."/>
            <person name="Perrotta A.R."/>
            <person name="Berdy B."/>
            <person name="Zhao S."/>
            <person name="Lieberman T.D."/>
            <person name="Swanson P.K."/>
            <person name="Smith M."/>
            <person name="Roesemann S."/>
            <person name="Alexander J.E."/>
            <person name="Rich S.A."/>
            <person name="Livny J."/>
            <person name="Vlamakis H."/>
            <person name="Clish C."/>
            <person name="Bullock K."/>
            <person name="Deik A."/>
            <person name="Scott J."/>
            <person name="Pierce K.A."/>
            <person name="Xavier R.J."/>
            <person name="Alm E.J."/>
        </authorList>
    </citation>
    <scope>NUCLEOTIDE SEQUENCE [LARGE SCALE GENOMIC DNA]</scope>
    <source>
        <strain evidence="1 2">BIOML-A6</strain>
    </source>
</reference>
<dbReference type="AlphaFoldDB" id="A0A6L8RXE2"/>
<proteinExistence type="predicted"/>
<dbReference type="Proteomes" id="UP000472916">
    <property type="component" value="Unassembled WGS sequence"/>
</dbReference>
<comment type="caution">
    <text evidence="1">The sequence shown here is derived from an EMBL/GenBank/DDBJ whole genome shotgun (WGS) entry which is preliminary data.</text>
</comment>
<dbReference type="RefSeq" id="WP_130096354.1">
    <property type="nucleotide sequence ID" value="NZ_RCYC01000003.1"/>
</dbReference>
<name>A0A6L8RXE2_9FIRM</name>
<gene>
    <name evidence="1" type="ORF">GT528_04390</name>
</gene>
<accession>A0A6L8RXE2</accession>
<evidence type="ECO:0000313" key="1">
    <source>
        <dbReference type="EMBL" id="MZK40959.1"/>
    </source>
</evidence>
<sequence>MKRAYVRPTMVGERFVANEYVAACGESRKVYKFNCDAPGGPLYYYPNFDGTVDGVHNENDTVKFLGAFYHPCGKKHEASTTDDFYDGFVDYNWNGKQDRGEGVIVWRGPRNNNGHATTKINMREWETAKS</sequence>
<protein>
    <submittedName>
        <fullName evidence="1">Uncharacterized protein</fullName>
    </submittedName>
</protein>